<protein>
    <submittedName>
        <fullName evidence="4">Uncharacterized protein</fullName>
    </submittedName>
</protein>
<feature type="coiled-coil region" evidence="1">
    <location>
        <begin position="881"/>
        <end position="908"/>
    </location>
</feature>
<accession>A0A1Q9F2E6</accession>
<evidence type="ECO:0000256" key="1">
    <source>
        <dbReference type="SAM" id="Coils"/>
    </source>
</evidence>
<evidence type="ECO:0000313" key="4">
    <source>
        <dbReference type="EMBL" id="OLQ13845.1"/>
    </source>
</evidence>
<dbReference type="Proteomes" id="UP000186817">
    <property type="component" value="Unassembled WGS sequence"/>
</dbReference>
<evidence type="ECO:0000256" key="2">
    <source>
        <dbReference type="SAM" id="MobiDB-lite"/>
    </source>
</evidence>
<evidence type="ECO:0000256" key="3">
    <source>
        <dbReference type="SAM" id="Phobius"/>
    </source>
</evidence>
<gene>
    <name evidence="4" type="ORF">AK812_SmicGene2047</name>
</gene>
<feature type="region of interest" description="Disordered" evidence="2">
    <location>
        <begin position="39"/>
        <end position="65"/>
    </location>
</feature>
<proteinExistence type="predicted"/>
<feature type="region of interest" description="Disordered" evidence="2">
    <location>
        <begin position="1529"/>
        <end position="1553"/>
    </location>
</feature>
<dbReference type="OrthoDB" id="410783at2759"/>
<feature type="transmembrane region" description="Helical" evidence="3">
    <location>
        <begin position="1975"/>
        <end position="1997"/>
    </location>
</feature>
<keyword evidence="3" id="KW-1133">Transmembrane helix</keyword>
<keyword evidence="3" id="KW-0472">Membrane</keyword>
<keyword evidence="5" id="KW-1185">Reference proteome</keyword>
<comment type="caution">
    <text evidence="4">The sequence shown here is derived from an EMBL/GenBank/DDBJ whole genome shotgun (WGS) entry which is preliminary data.</text>
</comment>
<name>A0A1Q9F2E6_SYMMI</name>
<evidence type="ECO:0000313" key="5">
    <source>
        <dbReference type="Proteomes" id="UP000186817"/>
    </source>
</evidence>
<organism evidence="4 5">
    <name type="scientific">Symbiodinium microadriaticum</name>
    <name type="common">Dinoflagellate</name>
    <name type="synonym">Zooxanthella microadriatica</name>
    <dbReference type="NCBI Taxonomy" id="2951"/>
    <lineage>
        <taxon>Eukaryota</taxon>
        <taxon>Sar</taxon>
        <taxon>Alveolata</taxon>
        <taxon>Dinophyceae</taxon>
        <taxon>Suessiales</taxon>
        <taxon>Symbiodiniaceae</taxon>
        <taxon>Symbiodinium</taxon>
    </lineage>
</organism>
<reference evidence="4 5" key="1">
    <citation type="submission" date="2016-02" db="EMBL/GenBank/DDBJ databases">
        <title>Genome analysis of coral dinoflagellate symbionts highlights evolutionary adaptations to a symbiotic lifestyle.</title>
        <authorList>
            <person name="Aranda M."/>
            <person name="Li Y."/>
            <person name="Liew Y.J."/>
            <person name="Baumgarten S."/>
            <person name="Simakov O."/>
            <person name="Wilson M."/>
            <person name="Piel J."/>
            <person name="Ashoor H."/>
            <person name="Bougouffa S."/>
            <person name="Bajic V.B."/>
            <person name="Ryu T."/>
            <person name="Ravasi T."/>
            <person name="Bayer T."/>
            <person name="Micklem G."/>
            <person name="Kim H."/>
            <person name="Bhak J."/>
            <person name="Lajeunesse T.C."/>
            <person name="Voolstra C.R."/>
        </authorList>
    </citation>
    <scope>NUCLEOTIDE SEQUENCE [LARGE SCALE GENOMIC DNA]</scope>
    <source>
        <strain evidence="4 5">CCMP2467</strain>
    </source>
</reference>
<keyword evidence="3" id="KW-0812">Transmembrane</keyword>
<keyword evidence="1" id="KW-0175">Coiled coil</keyword>
<dbReference type="EMBL" id="LSRX01000022">
    <property type="protein sequence ID" value="OLQ13845.1"/>
    <property type="molecule type" value="Genomic_DNA"/>
</dbReference>
<sequence length="1998" mass="220620">MRTGAGSLKGVAARHPADGAFDVESTIRDYVDAPVDEEEKSTVKVAGASTGAEKKGTGRVSSTYPPVFRARPQESYQEWKRSVEFWIGGEGLQLPVQLKDRAAQLVKHLSIADVNGPAGKDVIFRELEKSPLIKQVDRHRIDEHRRRLVQLSRAAGESMESYVTRAGVYRSHLLGVDPGMAMGEAFFVGHVLDHARLTKRERAMIKTKAGDLSDEYKVTSAMIELASELDGEPGCPVGQSVVGQPGGKGGGRGVFVAEQEDGGLGELVEEGEEMGDEVRKLRQYYQKPDTEEKKKWLAEQMRKNPCKAQAVLVARTRLPESAWLKRLTEDASVTCFGIPENLRAVKHWEASQFLQYFQPHFAKDLSELRSRLGSEFSNNKRYSDSQLVGMVLFAWHLRDSAALGEAMPSAIEAIFPCFFSQTSVVQGQSVLKASKSLLRNAQLGVDIALMLVRRERLANLGIAARYGWADSSAVAQSDWLICKRQAVLEDRSEDLWGAWRDLVLSKPGNKQDVDPEIAKERLALTKKLVAGVRIYTQPPQALGLGLTGLESKVSALLFSFYLEVGSMSKLIDFLGTFVSFTTDMGTELGAASFFFDDLEKLMPDWLAEPLLHLDVDEGDPSDRPVLGSKRNCMPNATVIPGALHICSNLCKDVASKISNWDSFVSELSLFESLLCNRDRRERFVSTCLPDSVPDDVTNLFKNFSGSLYEKRWGAVVSFLRKFVPLLDALKKYWGHQKYEKNDQQRDAGLGVADPSLVHHPTTLKFLHPTNPLRQMVQAFAEGENMSSELQREASKLAFMPVVERSIESKHSLISRRVQKHWRSGRIVSLTLRVPDIKSEMLAAAQQLGIHEHPALVDACFKGMHKARRTGILNRIVYRCDLESKFERYEQARREHEQEKGKRARLAERAMKQIAEAPEVPAQPPRTARECYEAMLRLAIEDHFVKIATSAASSQIYSLDLAPNNSGSLPSLKPLDAVLEQVAGVVHRSDLPAITSDIAESENENEANHVLRFQGCEVVHFQVIHAAPSHMHTVPMARASGRRLRKGEMPVSVHSLHDQGDADRHVSLEPVRQGRTCVAVLSDVAAGDIDVLQETFTQFQVGQLAYKIKDFVSQRSQSCDRAITKLVRDGAFPEADACSQVALEDGVPPLEWRELETAGLVTGAVVEQGTAKAYSLTPVAVASLEVVAKLCAPRLVCEPREHLPLADCTIYELVRKLESAGWTWQQLPSKPKDRRSLCHDGSTMTWYSTSALPNPFYLQCLLDADRLRDLGVLSIPHYSAKPAATYKQLLSGQPADCRVRARLQLTDDVDDAWETLEVPALLDEAANESEVVDPTGELDLSLDPKSYESQLEELLAEFDDSEEEIVAKEFPSGAPAPVLASEPSSAVELLVAPANDAAASSSDRAPLLEGAGAAEAAADLPMEVLESQRIDEGPDEPASSVLAGVLVALGGLCGWALDLLDDPAVWVQKFPMIKGASASVDMASDFGLSSLSSDVDGLCVVSPSRRKRPRQLLQEDSQFSSVSQTWRSGCRFENTPATPERLRGSDVDADSDQGPSSFEDVMHWAHKLLRSCLAMLSGQGVNTVAVLDGMSKMSLQITTSYSGIGVAETSLGFLKDALEAQGGQLHYVFHAATDINPRCREMLCSHRQSSRSSHLFGDLLAKLPDSLVEELRQMQAVYKRKFDDAMSCQNQEEAGGSSKRKDAIMKFGRGFVVRTISSVLFGRQTMPRKCFGWLDPASIPCIAWLHSMREVSPSILFNECTPTFDVEILRRLFQDTHHFASHVFGPTAMGIPCNRDRRYTILLRKDRCQGLGILEKTRFQELISARLVASGDMFLRADPEAVAAYINQLAGKRGLPPSTAGSHLPASVVLSPWLKHQLDKYKSVVEHSQRFAGRQNLFVDLSQDAVQRPRVHEVIPCLLRKSFLWSTQARRPLLPLEILAVQCLPVMLPSDNKYSHMNAWSDEFLQGVSRSQIQTFAGNSMVLPAIGSVLLTALLAAFT</sequence>